<dbReference type="RefSeq" id="WP_344668159.1">
    <property type="nucleotide sequence ID" value="NZ_BAAAQN010000032.1"/>
</dbReference>
<dbReference type="InterPro" id="IPR036390">
    <property type="entry name" value="WH_DNA-bd_sf"/>
</dbReference>
<reference evidence="3" key="1">
    <citation type="journal article" date="2019" name="Int. J. Syst. Evol. Microbiol.">
        <title>The Global Catalogue of Microorganisms (GCM) 10K type strain sequencing project: providing services to taxonomists for standard genome sequencing and annotation.</title>
        <authorList>
            <consortium name="The Broad Institute Genomics Platform"/>
            <consortium name="The Broad Institute Genome Sequencing Center for Infectious Disease"/>
            <person name="Wu L."/>
            <person name="Ma J."/>
        </authorList>
    </citation>
    <scope>NUCLEOTIDE SEQUENCE [LARGE SCALE GENOMIC DNA]</scope>
    <source>
        <strain evidence="3">JCM 16014</strain>
    </source>
</reference>
<proteinExistence type="predicted"/>
<dbReference type="PANTHER" id="PTHR33169">
    <property type="entry name" value="PADR-FAMILY TRANSCRIPTIONAL REGULATOR"/>
    <property type="match status" value="1"/>
</dbReference>
<organism evidence="2 3">
    <name type="scientific">Catenulispora yoronensis</name>
    <dbReference type="NCBI Taxonomy" id="450799"/>
    <lineage>
        <taxon>Bacteria</taxon>
        <taxon>Bacillati</taxon>
        <taxon>Actinomycetota</taxon>
        <taxon>Actinomycetes</taxon>
        <taxon>Catenulisporales</taxon>
        <taxon>Catenulisporaceae</taxon>
        <taxon>Catenulispora</taxon>
    </lineage>
</organism>
<dbReference type="PANTHER" id="PTHR33169:SF26">
    <property type="entry name" value="CONSERVED PROTEIN"/>
    <property type="match status" value="1"/>
</dbReference>
<dbReference type="Pfam" id="PF03551">
    <property type="entry name" value="PadR"/>
    <property type="match status" value="1"/>
</dbReference>
<dbReference type="EMBL" id="BAAAQN010000032">
    <property type="protein sequence ID" value="GAA2042043.1"/>
    <property type="molecule type" value="Genomic_DNA"/>
</dbReference>
<dbReference type="Gene3D" id="1.10.10.10">
    <property type="entry name" value="Winged helix-like DNA-binding domain superfamily/Winged helix DNA-binding domain"/>
    <property type="match status" value="1"/>
</dbReference>
<name>A0ABP5GB58_9ACTN</name>
<dbReference type="InterPro" id="IPR005149">
    <property type="entry name" value="Tscrpt_reg_PadR_N"/>
</dbReference>
<dbReference type="InterPro" id="IPR052509">
    <property type="entry name" value="Metal_resp_DNA-bind_regulator"/>
</dbReference>
<accession>A0ABP5GB58</accession>
<sequence>MLEFAILGFLADARLHGYELRNRLAALTGHIRPIADGTLYPAIKRLEKAGFVTKDLEPGIVFAPRHMLTLTDTGRAELLRLLRDPKDVSITDENQWFCVLAFLRLLDDPAAQAAVLKRRLEFLTTPASFFYDGDRPLSAEDVDDPFRRGMLEIARVTSRTELEWLRRTIEELGEREDKSDQPTVRD</sequence>
<comment type="caution">
    <text evidence="2">The sequence shown here is derived from an EMBL/GenBank/DDBJ whole genome shotgun (WGS) entry which is preliminary data.</text>
</comment>
<dbReference type="Proteomes" id="UP001500751">
    <property type="component" value="Unassembled WGS sequence"/>
</dbReference>
<dbReference type="InterPro" id="IPR036388">
    <property type="entry name" value="WH-like_DNA-bd_sf"/>
</dbReference>
<protein>
    <submittedName>
        <fullName evidence="2">PadR family transcriptional regulator</fullName>
    </submittedName>
</protein>
<feature type="domain" description="Transcription regulator PadR N-terminal" evidence="1">
    <location>
        <begin position="6"/>
        <end position="78"/>
    </location>
</feature>
<evidence type="ECO:0000313" key="2">
    <source>
        <dbReference type="EMBL" id="GAA2042043.1"/>
    </source>
</evidence>
<evidence type="ECO:0000313" key="3">
    <source>
        <dbReference type="Proteomes" id="UP001500751"/>
    </source>
</evidence>
<evidence type="ECO:0000259" key="1">
    <source>
        <dbReference type="Pfam" id="PF03551"/>
    </source>
</evidence>
<gene>
    <name evidence="2" type="ORF">GCM10009839_50800</name>
</gene>
<keyword evidence="3" id="KW-1185">Reference proteome</keyword>
<dbReference type="SUPFAM" id="SSF46785">
    <property type="entry name" value="Winged helix' DNA-binding domain"/>
    <property type="match status" value="1"/>
</dbReference>